<keyword evidence="6" id="KW-1185">Reference proteome</keyword>
<dbReference type="Gene3D" id="2.60.120.200">
    <property type="match status" value="1"/>
</dbReference>
<keyword evidence="5" id="KW-0378">Hydrolase</keyword>
<dbReference type="InterPro" id="IPR050546">
    <property type="entry name" value="Glycosyl_Hydrlase_16"/>
</dbReference>
<accession>A0A1T5MMY7</accession>
<dbReference type="STRING" id="688867.SAMN05660236_5884"/>
<dbReference type="Pfam" id="PF00722">
    <property type="entry name" value="Glyco_hydro_16"/>
    <property type="match status" value="1"/>
</dbReference>
<feature type="domain" description="PKD" evidence="3">
    <location>
        <begin position="63"/>
        <end position="117"/>
    </location>
</feature>
<feature type="domain" description="GH16" evidence="4">
    <location>
        <begin position="126"/>
        <end position="373"/>
    </location>
</feature>
<dbReference type="GO" id="GO:0004553">
    <property type="term" value="F:hydrolase activity, hydrolyzing O-glycosyl compounds"/>
    <property type="evidence" value="ECO:0007669"/>
    <property type="project" value="InterPro"/>
</dbReference>
<evidence type="ECO:0000259" key="4">
    <source>
        <dbReference type="PROSITE" id="PS51762"/>
    </source>
</evidence>
<dbReference type="CDD" id="cd08023">
    <property type="entry name" value="GH16_laminarinase_like"/>
    <property type="match status" value="1"/>
</dbReference>
<dbReference type="SUPFAM" id="SSF49899">
    <property type="entry name" value="Concanavalin A-like lectins/glucanases"/>
    <property type="match status" value="1"/>
</dbReference>
<comment type="similarity">
    <text evidence="1">Belongs to the glycosyl hydrolase 16 family.</text>
</comment>
<dbReference type="PANTHER" id="PTHR10963:SF55">
    <property type="entry name" value="GLYCOSIDE HYDROLASE FAMILY 16 PROTEIN"/>
    <property type="match status" value="1"/>
</dbReference>
<organism evidence="5 6">
    <name type="scientific">Ohtaekwangia koreensis</name>
    <dbReference type="NCBI Taxonomy" id="688867"/>
    <lineage>
        <taxon>Bacteria</taxon>
        <taxon>Pseudomonadati</taxon>
        <taxon>Bacteroidota</taxon>
        <taxon>Cytophagia</taxon>
        <taxon>Cytophagales</taxon>
        <taxon>Fulvivirgaceae</taxon>
        <taxon>Ohtaekwangia</taxon>
    </lineage>
</organism>
<dbReference type="InterPro" id="IPR035986">
    <property type="entry name" value="PKD_dom_sf"/>
</dbReference>
<feature type="chain" id="PRO_5012640137" evidence="2">
    <location>
        <begin position="21"/>
        <end position="373"/>
    </location>
</feature>
<dbReference type="RefSeq" id="WP_079690372.1">
    <property type="nucleotide sequence ID" value="NZ_FUZU01000005.1"/>
</dbReference>
<dbReference type="InterPro" id="IPR013320">
    <property type="entry name" value="ConA-like_dom_sf"/>
</dbReference>
<evidence type="ECO:0000259" key="3">
    <source>
        <dbReference type="PROSITE" id="PS50093"/>
    </source>
</evidence>
<dbReference type="InterPro" id="IPR000757">
    <property type="entry name" value="Beta-glucanase-like"/>
</dbReference>
<dbReference type="SUPFAM" id="SSF49299">
    <property type="entry name" value="PKD domain"/>
    <property type="match status" value="1"/>
</dbReference>
<dbReference type="OrthoDB" id="9776255at2"/>
<dbReference type="Proteomes" id="UP000190961">
    <property type="component" value="Unassembled WGS sequence"/>
</dbReference>
<keyword evidence="2" id="KW-0732">Signal</keyword>
<reference evidence="5 6" key="1">
    <citation type="submission" date="2017-02" db="EMBL/GenBank/DDBJ databases">
        <authorList>
            <person name="Peterson S.W."/>
        </authorList>
    </citation>
    <scope>NUCLEOTIDE SEQUENCE [LARGE SCALE GENOMIC DNA]</scope>
    <source>
        <strain evidence="5 6">DSM 25262</strain>
    </source>
</reference>
<dbReference type="CDD" id="cd00146">
    <property type="entry name" value="PKD"/>
    <property type="match status" value="1"/>
</dbReference>
<dbReference type="PROSITE" id="PS51762">
    <property type="entry name" value="GH16_2"/>
    <property type="match status" value="1"/>
</dbReference>
<evidence type="ECO:0000313" key="6">
    <source>
        <dbReference type="Proteomes" id="UP000190961"/>
    </source>
</evidence>
<evidence type="ECO:0000313" key="5">
    <source>
        <dbReference type="EMBL" id="SKC89562.1"/>
    </source>
</evidence>
<dbReference type="PROSITE" id="PS50093">
    <property type="entry name" value="PKD"/>
    <property type="match status" value="1"/>
</dbReference>
<protein>
    <submittedName>
        <fullName evidence="5">Glycosyl hydrolases family 16</fullName>
    </submittedName>
</protein>
<dbReference type="PANTHER" id="PTHR10963">
    <property type="entry name" value="GLYCOSYL HYDROLASE-RELATED"/>
    <property type="match status" value="1"/>
</dbReference>
<dbReference type="EMBL" id="FUZU01000005">
    <property type="protein sequence ID" value="SKC89562.1"/>
    <property type="molecule type" value="Genomic_DNA"/>
</dbReference>
<dbReference type="AlphaFoldDB" id="A0A1T5MMY7"/>
<name>A0A1T5MMY7_9BACT</name>
<dbReference type="GO" id="GO:0005975">
    <property type="term" value="P:carbohydrate metabolic process"/>
    <property type="evidence" value="ECO:0007669"/>
    <property type="project" value="InterPro"/>
</dbReference>
<gene>
    <name evidence="5" type="ORF">SAMN05660236_5884</name>
</gene>
<sequence length="373" mass="41029">MIKRLKASFTYILIAMVVCMGCGGDNEDQQLTLPSNLQVSVTVSDNGSGLVSVAASATNVNFYTIYFGESTSETPLKVTDGKATHTYASSGTYTVLVQAHVTNSDFVSQTKQVTVVVGSNSGEVIIPTTGYSTPETYNGMTLVWRDEFDGATLNTTDWTHEIGNGTNGWGNNELQYYRPENTTVKDGHLIITAKKESFQGSNYTSSRIITNGKKTFKYGRVDIRAALPKGQGIWPALWMLGENINTVSWPKCGEIDIMELVGGTGKDNTVYGTVHWDEGGNHADYGKSYKLSSGIFNDQFHVFSIVWTASKITWYVDDVQFNVIDTTPAGLSEFQEKFFFIFNVAVGGKWPGNPDASTSFPQHMVVDYIRIFQ</sequence>
<evidence type="ECO:0000256" key="1">
    <source>
        <dbReference type="ARBA" id="ARBA00006865"/>
    </source>
</evidence>
<proteinExistence type="inferred from homology"/>
<dbReference type="InterPro" id="IPR000601">
    <property type="entry name" value="PKD_dom"/>
</dbReference>
<evidence type="ECO:0000256" key="2">
    <source>
        <dbReference type="SAM" id="SignalP"/>
    </source>
</evidence>
<feature type="signal peptide" evidence="2">
    <location>
        <begin position="1"/>
        <end position="20"/>
    </location>
</feature>